<feature type="compositionally biased region" description="Polar residues" evidence="5">
    <location>
        <begin position="401"/>
        <end position="419"/>
    </location>
</feature>
<feature type="compositionally biased region" description="Polar residues" evidence="5">
    <location>
        <begin position="1533"/>
        <end position="1542"/>
    </location>
</feature>
<feature type="compositionally biased region" description="Polar residues" evidence="5">
    <location>
        <begin position="250"/>
        <end position="269"/>
    </location>
</feature>
<feature type="region of interest" description="Disordered" evidence="5">
    <location>
        <begin position="771"/>
        <end position="878"/>
    </location>
</feature>
<dbReference type="OMA" id="DPYQANS"/>
<feature type="compositionally biased region" description="Polar residues" evidence="5">
    <location>
        <begin position="658"/>
        <end position="681"/>
    </location>
</feature>
<dbReference type="SMART" id="SM00501">
    <property type="entry name" value="BRIGHT"/>
    <property type="match status" value="1"/>
</dbReference>
<evidence type="ECO:0000256" key="4">
    <source>
        <dbReference type="ARBA" id="ARBA00023242"/>
    </source>
</evidence>
<feature type="compositionally biased region" description="Basic and acidic residues" evidence="5">
    <location>
        <begin position="2055"/>
        <end position="2067"/>
    </location>
</feature>
<dbReference type="InterPro" id="IPR033388">
    <property type="entry name" value="BAF250_C"/>
</dbReference>
<feature type="domain" description="ARID" evidence="6">
    <location>
        <begin position="1173"/>
        <end position="1264"/>
    </location>
</feature>
<dbReference type="GeneID" id="119722959"/>
<feature type="region of interest" description="Disordered" evidence="5">
    <location>
        <begin position="282"/>
        <end position="681"/>
    </location>
</feature>
<feature type="region of interest" description="Disordered" evidence="5">
    <location>
        <begin position="2006"/>
        <end position="2090"/>
    </location>
</feature>
<feature type="region of interest" description="Disordered" evidence="5">
    <location>
        <begin position="1765"/>
        <end position="1785"/>
    </location>
</feature>
<dbReference type="Gene3D" id="1.10.150.60">
    <property type="entry name" value="ARID DNA-binding domain"/>
    <property type="match status" value="1"/>
</dbReference>
<dbReference type="GO" id="GO:0035060">
    <property type="term" value="C:brahma complex"/>
    <property type="evidence" value="ECO:0007669"/>
    <property type="project" value="InterPro"/>
</dbReference>
<keyword evidence="8" id="KW-1185">Reference proteome</keyword>
<feature type="compositionally biased region" description="Polar residues" evidence="5">
    <location>
        <begin position="1457"/>
        <end position="1469"/>
    </location>
</feature>
<dbReference type="GO" id="GO:0031491">
    <property type="term" value="F:nucleosome binding"/>
    <property type="evidence" value="ECO:0007669"/>
    <property type="project" value="TreeGrafter"/>
</dbReference>
<dbReference type="InterPro" id="IPR001606">
    <property type="entry name" value="ARID_dom"/>
</dbReference>
<evidence type="ECO:0000256" key="2">
    <source>
        <dbReference type="ARBA" id="ARBA00022553"/>
    </source>
</evidence>
<dbReference type="PROSITE" id="PS51011">
    <property type="entry name" value="ARID"/>
    <property type="match status" value="1"/>
</dbReference>
<dbReference type="GO" id="GO:0006357">
    <property type="term" value="P:regulation of transcription by RNA polymerase II"/>
    <property type="evidence" value="ECO:0007669"/>
    <property type="project" value="TreeGrafter"/>
</dbReference>
<feature type="compositionally biased region" description="Low complexity" evidence="5">
    <location>
        <begin position="528"/>
        <end position="538"/>
    </location>
</feature>
<dbReference type="GO" id="GO:0071565">
    <property type="term" value="C:nBAF complex"/>
    <property type="evidence" value="ECO:0007669"/>
    <property type="project" value="TreeGrafter"/>
</dbReference>
<dbReference type="Pfam" id="PF12031">
    <property type="entry name" value="BAF250_C"/>
    <property type="match status" value="1"/>
</dbReference>
<feature type="compositionally biased region" description="Polar residues" evidence="5">
    <location>
        <begin position="52"/>
        <end position="68"/>
    </location>
</feature>
<feature type="region of interest" description="Disordered" evidence="5">
    <location>
        <begin position="1279"/>
        <end position="1335"/>
    </location>
</feature>
<evidence type="ECO:0000256" key="5">
    <source>
        <dbReference type="SAM" id="MobiDB-lite"/>
    </source>
</evidence>
<feature type="compositionally biased region" description="Polar residues" evidence="5">
    <location>
        <begin position="202"/>
        <end position="214"/>
    </location>
</feature>
<reference evidence="7" key="1">
    <citation type="submission" date="2022-11" db="UniProtKB">
        <authorList>
            <consortium name="EnsemblMetazoa"/>
        </authorList>
    </citation>
    <scope>IDENTIFICATION</scope>
</reference>
<feature type="compositionally biased region" description="Polar residues" evidence="5">
    <location>
        <begin position="375"/>
        <end position="394"/>
    </location>
</feature>
<comment type="subcellular location">
    <subcellularLocation>
        <location evidence="1">Nucleus</location>
    </subcellularLocation>
</comment>
<sequence>MAAKVAGNVNCDQEINSRPQGQQAANNTMDNAVPDFRPSSRNNTGGEGANGPTDSQGTGMNNAMSSAGQPPGNIGTEIGTKTASSVGTGMPGSNSAILQDGHHVGQSGMTSGHHPSQNRSLDPYAGPGGTFQSNTSNSSVHNQLVENSGLKSAQNTTGSEGYNGGYYGNRNTGYGMQNQHGGHQTGNGPPNSALNMNLGLGPNQNQNMTNSPYNQYDGHMGSRQGYSPMVMGSNVNVRSGPNAPSMPPSYGSSHQQQQRSYGGDRISNSAPTLSQLLQGQKHVPNYSSSYPSPGDSLGKGSDGGGSIGMMSNQGSGTFHQSPQNWGQRSSGMPQVHPQSTSGSGYGQNMGRNQMGGVADSGPSPVLKRPFPGVPYQQQSQLGSRQYPGMSQYTGSHMAGSRTHNVQSQGGMANMTSNSTPFPQQMPSQFGQQGQGMEYNQQQLWQQSWQQQAPPSWHQHQQDMQSNQQMWTNSPPSSQHQPPSSSGYQQTQQPTSTYSRGGQQTTSNNNKSGTTTDEVSVANRPPSLPDLSGSLDDLPTGADFSQNNVATSSQSTDSYSQSSQSPHMHPTVSALRPSPSPVGSPASHMSRSSLSPASVPGGSLTPQPTSMPPPSSQTETSSHNQMSQSPIGQDRGFNQPMMPVATQMGTNQMPPPYGSQGTPKNHHGQQQSTHPVNAPGSSQMFPGMGAGYPGGVPVGYGPNTSQLNQQGNYQRQAGVQGFGGTPSSYPTHSTGNGTGSGNMFMDGRMRSVSSSSSVSSMDGLSNSQYSGYNSGSMANNGGPGMSPSHGSTAMNSGIKSPGLGAANYGYNHPHKTDQHGVGPASSNTSCSSSGMSSPGLVTGASGVTGTSGDASITAGSTSPGICSPTPGNLPPGNKGAQAAAEAAVIAAANMASAKTAYHRTLGAQNQGRQQPQPFPPPYQQQQPQQQLQQHWPQIPHNQGYPNSACPMPSSLPASMQNSLASPMPPSSMVNSMSNSIPNSMYGSSPGPLTNSMSGATVPGALPLFSNANSQRNNTFMSTDSSGQVTTTMANSLPGSVGTSVTPSITAPVCMPSVTTSGVGNMPNMLDTPKNSPAMSKDDVRADTPQSQKTVKQSDAASRPSSPPLGLLGASPLGSPGAISKSSQEESAPSPSPSLLNKLPASPANKPPKRSTSTKPSVHEQLMKLYDLCDHPDRKPFLDAVFRLMEDRGQPIRTMPQISTHTLDLFKLYHAVKERGGVVKVSKNKQWKQIAMYLTVGSSNSAAFTLKKNYIRYLLPFECFHDRGGVDPQVIMAEIDTSKKKSSSSSSNTTSSDTSHHHAPANPMLDNMPAGPVPQDYHGGPRDIYQQRPLSGGKPMNQMHQYPQPMHNSIGRGMSPMPNNMMPMPNDTTSNSVTVRDPFSDVDFQSSGNSQGARPGQGAFPPGMAQNSVDGTYGPGMSQYRNNPMGAGGDAFNNMATLPPTSGHPTGEPFPVGMRNNTMTGSDPFTSSRRDSMTVPDGFNRRTNMPGAESFPVNNRATGMPMNQGGSAQFPYGTPYERERFDQQRSRVAASPSQPAQQGNPGIPPYPNNSMDQTMYSSRFSQQHSSSRPATPSESFGQTSLANQQKPAHATGLSTDQMRQQFPQKRPGEMYGAASKRQDMMTPTPAMARTDDAYRGMPPSFGQQGPYPQGAYAGGDRPMANQGGFPPGFREGRPHQGPTPGPQQSGKHDLGGSGGGFISETYAMRDRNLSGSGPSPSWGTMQIQQRQPAPPYTNTLGPHPFVSQAGQPRTLQQALMAAHRDRHPPSKMMKSSPPQIHTTSPQKKEIVFPPDSVEASQPALNKPKKKTSRDIGTVEAWKLMMALKSGLLAESTWALEVLNILLYDNNTIVYFDLGQLKGLLEILVDHFRASLIKVFGTLIDVEVRTHREDICRSRDSPQDCVCRTRSQGRVKCDHQKAEEELIQEALNLFDIEKLKGADKKRVVRLEHNADGFYSSEKDWDYHEGFKSNQVHWQCGGGDMTAHIVHVFESDGILTKILNRQARRRKAERAQIMQMVKKTKRTEKKNRKETEEEENCRSSDSIGDMDECEQTDEPPVREDQEEKKEDTEDEEIMEDEDEEEKQDDEEDQVEQEAVYYGRNNTDDDTWLESCSEELRAAKKRSDVIALYKEDLMHPALSLLEDEGTCNDQTALVTSTDAQHSLAQRCITISNIIRSLSFIPGNDVELSKHAGILVVMGRILLLHHRHAERKQLPQTYDREDHDDLDTDCPITDKDTWWWHCLNCVRENALVTLTNISGQLDLSAFVERVSLPILDGLLHWAVCLSACAMDPFPTLPAISPLTPKRIAIEALSKLSIQENNVDMILATPPFHRLEQLFATLTQYLSDRKEPVMREFAIVLLSSIAQGDSTVSRAIASQNSSISFLLCYLEDSEYAKSLESGSNAKQLSQNPDIQPASPDMMRRTAILLAALAKVADNKALFLQHQHRLLNLSMSPMVTDSVKALIADALYEISSS</sequence>
<dbReference type="GO" id="GO:0045893">
    <property type="term" value="P:positive regulation of DNA-templated transcription"/>
    <property type="evidence" value="ECO:0007669"/>
    <property type="project" value="TreeGrafter"/>
</dbReference>
<feature type="compositionally biased region" description="Polar residues" evidence="5">
    <location>
        <begin position="130"/>
        <end position="140"/>
    </location>
</feature>
<keyword evidence="2" id="KW-0597">Phosphoprotein</keyword>
<feature type="region of interest" description="Disordered" evidence="5">
    <location>
        <begin position="170"/>
        <end position="269"/>
    </location>
</feature>
<feature type="region of interest" description="Disordered" evidence="5">
    <location>
        <begin position="906"/>
        <end position="974"/>
    </location>
</feature>
<feature type="compositionally biased region" description="Low complexity" evidence="5">
    <location>
        <begin position="1098"/>
        <end position="1146"/>
    </location>
</feature>
<feature type="compositionally biased region" description="Low complexity" evidence="5">
    <location>
        <begin position="170"/>
        <end position="191"/>
    </location>
</feature>
<dbReference type="Proteomes" id="UP000887568">
    <property type="component" value="Unplaced"/>
</dbReference>
<dbReference type="SUPFAM" id="SSF46774">
    <property type="entry name" value="ARID-like"/>
    <property type="match status" value="1"/>
</dbReference>
<dbReference type="RefSeq" id="XP_038049307.1">
    <property type="nucleotide sequence ID" value="XM_038193379.1"/>
</dbReference>
<feature type="compositionally biased region" description="Low complexity" evidence="5">
    <location>
        <begin position="824"/>
        <end position="854"/>
    </location>
</feature>
<protein>
    <recommendedName>
        <fullName evidence="6">ARID domain-containing protein</fullName>
    </recommendedName>
</protein>
<dbReference type="GO" id="GO:0003677">
    <property type="term" value="F:DNA binding"/>
    <property type="evidence" value="ECO:0007669"/>
    <property type="project" value="InterPro"/>
</dbReference>
<feature type="compositionally biased region" description="Low complexity" evidence="5">
    <location>
        <begin position="1285"/>
        <end position="1295"/>
    </location>
</feature>
<feature type="region of interest" description="Disordered" evidence="5">
    <location>
        <begin position="1"/>
        <end position="140"/>
    </location>
</feature>
<dbReference type="PANTHER" id="PTHR12656:SF5">
    <property type="entry name" value="TRITHORAX GROUP PROTEIN OSA"/>
    <property type="match status" value="1"/>
</dbReference>
<feature type="compositionally biased region" description="Polar residues" evidence="5">
    <location>
        <begin position="954"/>
        <end position="963"/>
    </location>
</feature>
<dbReference type="InterPro" id="IPR016024">
    <property type="entry name" value="ARM-type_fold"/>
</dbReference>
<feature type="compositionally biased region" description="Polar residues" evidence="5">
    <location>
        <begin position="1571"/>
        <end position="1598"/>
    </location>
</feature>
<keyword evidence="4" id="KW-0539">Nucleus</keyword>
<feature type="compositionally biased region" description="Polar residues" evidence="5">
    <location>
        <begin position="107"/>
        <end position="120"/>
    </location>
</feature>
<name>A0A913ZC06_PATMI</name>
<feature type="region of interest" description="Disordered" evidence="5">
    <location>
        <begin position="1370"/>
        <end position="1598"/>
    </location>
</feature>
<feature type="compositionally biased region" description="Low complexity" evidence="5">
    <location>
        <begin position="922"/>
        <end position="938"/>
    </location>
</feature>
<feature type="compositionally biased region" description="Polar residues" evidence="5">
    <location>
        <begin position="312"/>
        <end position="342"/>
    </location>
</feature>
<dbReference type="SMART" id="SM01014">
    <property type="entry name" value="ARID"/>
    <property type="match status" value="1"/>
</dbReference>
<dbReference type="GO" id="GO:0005654">
    <property type="term" value="C:nucleoplasm"/>
    <property type="evidence" value="ECO:0007669"/>
    <property type="project" value="TreeGrafter"/>
</dbReference>
<dbReference type="InterPro" id="IPR021906">
    <property type="entry name" value="BAF250/Osa"/>
</dbReference>
<feature type="compositionally biased region" description="Polar residues" evidence="5">
    <location>
        <begin position="10"/>
        <end position="30"/>
    </location>
</feature>
<evidence type="ECO:0000313" key="8">
    <source>
        <dbReference type="Proteomes" id="UP000887568"/>
    </source>
</evidence>
<dbReference type="Pfam" id="PF01388">
    <property type="entry name" value="ARID"/>
    <property type="match status" value="1"/>
</dbReference>
<proteinExistence type="predicted"/>
<dbReference type="GO" id="GO:0006338">
    <property type="term" value="P:chromatin remodeling"/>
    <property type="evidence" value="ECO:0007669"/>
    <property type="project" value="InterPro"/>
</dbReference>
<evidence type="ECO:0000256" key="3">
    <source>
        <dbReference type="ARBA" id="ARBA00022853"/>
    </source>
</evidence>
<feature type="compositionally biased region" description="Low complexity" evidence="5">
    <location>
        <begin position="551"/>
        <end position="564"/>
    </location>
</feature>
<feature type="compositionally biased region" description="Polar residues" evidence="5">
    <location>
        <begin position="79"/>
        <end position="97"/>
    </location>
</feature>
<evidence type="ECO:0000256" key="1">
    <source>
        <dbReference type="ARBA" id="ARBA00004123"/>
    </source>
</evidence>
<feature type="compositionally biased region" description="Polar residues" evidence="5">
    <location>
        <begin position="1385"/>
        <end position="1394"/>
    </location>
</feature>
<feature type="compositionally biased region" description="Acidic residues" evidence="5">
    <location>
        <begin position="2068"/>
        <end position="2090"/>
    </location>
</feature>
<organism evidence="7 8">
    <name type="scientific">Patiria miniata</name>
    <name type="common">Bat star</name>
    <name type="synonym">Asterina miniata</name>
    <dbReference type="NCBI Taxonomy" id="46514"/>
    <lineage>
        <taxon>Eukaryota</taxon>
        <taxon>Metazoa</taxon>
        <taxon>Echinodermata</taxon>
        <taxon>Eleutherozoa</taxon>
        <taxon>Asterozoa</taxon>
        <taxon>Asteroidea</taxon>
        <taxon>Valvatacea</taxon>
        <taxon>Valvatida</taxon>
        <taxon>Asterinidae</taxon>
        <taxon>Patiria</taxon>
    </lineage>
</organism>
<feature type="compositionally biased region" description="Polar residues" evidence="5">
    <location>
        <begin position="787"/>
        <end position="797"/>
    </location>
</feature>
<dbReference type="OrthoDB" id="8709537at2759"/>
<feature type="compositionally biased region" description="Polar residues" evidence="5">
    <location>
        <begin position="1436"/>
        <end position="1446"/>
    </location>
</feature>
<evidence type="ECO:0000313" key="7">
    <source>
        <dbReference type="EnsemblMetazoa" id="XP_038049307.1"/>
    </source>
</evidence>
<accession>A0A913ZC06</accession>
<feature type="region of interest" description="Disordered" evidence="5">
    <location>
        <begin position="1058"/>
        <end position="1159"/>
    </location>
</feature>
<feature type="compositionally biased region" description="Low complexity" evidence="5">
    <location>
        <begin position="1559"/>
        <end position="1570"/>
    </location>
</feature>
<feature type="compositionally biased region" description="Acidic residues" evidence="5">
    <location>
        <begin position="2044"/>
        <end position="2053"/>
    </location>
</feature>
<feature type="region of interest" description="Disordered" evidence="5">
    <location>
        <begin position="1019"/>
        <end position="1041"/>
    </location>
</feature>
<dbReference type="EnsemblMetazoa" id="XM_038193379.1">
    <property type="protein sequence ID" value="XP_038049307.1"/>
    <property type="gene ID" value="LOC119722959"/>
</dbReference>
<feature type="compositionally biased region" description="Basic and acidic residues" evidence="5">
    <location>
        <begin position="1518"/>
        <end position="1527"/>
    </location>
</feature>
<feature type="compositionally biased region" description="Polar residues" evidence="5">
    <location>
        <begin position="586"/>
        <end position="595"/>
    </location>
</feature>
<feature type="compositionally biased region" description="Polar residues" evidence="5">
    <location>
        <begin position="1086"/>
        <end position="1097"/>
    </location>
</feature>
<evidence type="ECO:0000259" key="6">
    <source>
        <dbReference type="PROSITE" id="PS51011"/>
    </source>
</evidence>
<dbReference type="PANTHER" id="PTHR12656">
    <property type="entry name" value="BRG-1 ASSOCIATED FACTOR 250 BAF250"/>
    <property type="match status" value="1"/>
</dbReference>
<dbReference type="CDD" id="cd16865">
    <property type="entry name" value="ARID_ARID1A-like"/>
    <property type="match status" value="1"/>
</dbReference>
<dbReference type="InterPro" id="IPR036431">
    <property type="entry name" value="ARID_dom_sf"/>
</dbReference>
<dbReference type="SUPFAM" id="SSF48371">
    <property type="entry name" value="ARM repeat"/>
    <property type="match status" value="1"/>
</dbReference>
<keyword evidence="3" id="KW-0156">Chromatin regulator</keyword>
<feature type="region of interest" description="Disordered" evidence="5">
    <location>
        <begin position="1652"/>
        <end position="1701"/>
    </location>
</feature>
<feature type="compositionally biased region" description="Low complexity" evidence="5">
    <location>
        <begin position="420"/>
        <end position="515"/>
    </location>
</feature>
<dbReference type="GO" id="GO:0016514">
    <property type="term" value="C:SWI/SNF complex"/>
    <property type="evidence" value="ECO:0007669"/>
    <property type="project" value="InterPro"/>
</dbReference>
<feature type="compositionally biased region" description="Basic residues" evidence="5">
    <location>
        <begin position="2018"/>
        <end position="2028"/>
    </location>
</feature>